<dbReference type="Pfam" id="PF08748">
    <property type="entry name" value="Phage_TAC_4"/>
    <property type="match status" value="1"/>
</dbReference>
<protein>
    <recommendedName>
        <fullName evidence="3">Tail assembly chaperone</fullName>
    </recommendedName>
</protein>
<organism evidence="1 2">
    <name type="scientific">Salmonella phage STP03</name>
    <dbReference type="NCBI Taxonomy" id="1914788"/>
    <lineage>
        <taxon>Viruses</taxon>
        <taxon>Duplodnaviria</taxon>
        <taxon>Heunggongvirae</taxon>
        <taxon>Uroviricota</taxon>
        <taxon>Caudoviricetes</taxon>
        <taxon>Sarkviridae</taxon>
        <taxon>Guernseyvirinae</taxon>
        <taxon>Jerseyvirus</taxon>
        <taxon>Jerseyvirus STP03</taxon>
    </lineage>
</organism>
<evidence type="ECO:0000313" key="1">
    <source>
        <dbReference type="EMBL" id="APM00264.1"/>
    </source>
</evidence>
<dbReference type="EMBL" id="KY176369">
    <property type="protein sequence ID" value="APM00264.1"/>
    <property type="molecule type" value="Genomic_DNA"/>
</dbReference>
<gene>
    <name evidence="1" type="ORF">STP03_008</name>
</gene>
<evidence type="ECO:0008006" key="3">
    <source>
        <dbReference type="Google" id="ProtNLM"/>
    </source>
</evidence>
<keyword evidence="2" id="KW-1185">Reference proteome</keyword>
<name>A0A1U9HZ78_9CAUD</name>
<evidence type="ECO:0000313" key="2">
    <source>
        <dbReference type="Proteomes" id="UP000223336"/>
    </source>
</evidence>
<dbReference type="InterPro" id="IPR014859">
    <property type="entry name" value="Phage_TAC_4"/>
</dbReference>
<accession>A0A1U9HZ78</accession>
<reference evidence="1 2" key="1">
    <citation type="submission" date="2016-11" db="EMBL/GenBank/DDBJ databases">
        <title>Complete genome sequence of Salmonella phage STP03.</title>
        <authorList>
            <person name="Lee J.-H."/>
            <person name="Kim Y.-T."/>
            <person name="Kim J.-H."/>
            <person name="Ryu S.-R."/>
        </authorList>
    </citation>
    <scope>NUCLEOTIDE SEQUENCE [LARGE SCALE GENOMIC DNA]</scope>
</reference>
<dbReference type="Proteomes" id="UP000223336">
    <property type="component" value="Segment"/>
</dbReference>
<sequence length="138" mass="15810">MKLSDFYFVEKHQKGTMMPIPLPNGKDSGEWLQVVGPDCDAAVRAGRAYTRAVYALKDSLSELDGQCKEKGDWTLYNNEYTWAVEKLNHQMAKEIVTGWSFDEPFTLESLENLLLQYRGLSELILAHHTKSKELLLEK</sequence>
<proteinExistence type="predicted"/>